<dbReference type="eggNOG" id="COG1055">
    <property type="taxonomic scope" value="Bacteria"/>
</dbReference>
<gene>
    <name evidence="13" type="ordered locus">Mmc1_3442</name>
</gene>
<dbReference type="PANTHER" id="PTHR43269:SF2">
    <property type="entry name" value="SODIUM_PROTON ANTIPORTER 1-RELATED"/>
    <property type="match status" value="1"/>
</dbReference>
<feature type="domain" description="Citrate transporter-like" evidence="12">
    <location>
        <begin position="77"/>
        <end position="316"/>
    </location>
</feature>
<evidence type="ECO:0000256" key="9">
    <source>
        <dbReference type="ARBA" id="ARBA00023201"/>
    </source>
</evidence>
<keyword evidence="3" id="KW-0050">Antiport</keyword>
<feature type="transmembrane region" description="Helical" evidence="11">
    <location>
        <begin position="288"/>
        <end position="305"/>
    </location>
</feature>
<proteinExistence type="inferred from homology"/>
<reference evidence="14" key="1">
    <citation type="journal article" date="2009" name="Appl. Environ. Microbiol.">
        <title>Complete genome sequence of the chemolithoautotrophic marine magnetotactic coccus strain MC-1.</title>
        <authorList>
            <person name="Schubbe S."/>
            <person name="Williams T.J."/>
            <person name="Xie G."/>
            <person name="Kiss H.E."/>
            <person name="Brettin T.S."/>
            <person name="Martinez D."/>
            <person name="Ross C.A."/>
            <person name="Schuler D."/>
            <person name="Cox B.L."/>
            <person name="Nealson K.H."/>
            <person name="Bazylinski D.A."/>
        </authorList>
    </citation>
    <scope>NUCLEOTIDE SEQUENCE [LARGE SCALE GENOMIC DNA]</scope>
    <source>
        <strain evidence="14">ATCC BAA-1437 / JCM 17883 / MC-1</strain>
    </source>
</reference>
<dbReference type="GO" id="GO:0006814">
    <property type="term" value="P:sodium ion transport"/>
    <property type="evidence" value="ECO:0007669"/>
    <property type="project" value="UniProtKB-KW"/>
</dbReference>
<dbReference type="AlphaFoldDB" id="A0LD84"/>
<feature type="transmembrane region" description="Helical" evidence="11">
    <location>
        <begin position="246"/>
        <end position="267"/>
    </location>
</feature>
<keyword evidence="7" id="KW-0406">Ion transport</keyword>
<evidence type="ECO:0000256" key="5">
    <source>
        <dbReference type="ARBA" id="ARBA00022989"/>
    </source>
</evidence>
<keyword evidence="5 11" id="KW-1133">Transmembrane helix</keyword>
<feature type="transmembrane region" description="Helical" evidence="11">
    <location>
        <begin position="29"/>
        <end position="48"/>
    </location>
</feature>
<dbReference type="Proteomes" id="UP000002586">
    <property type="component" value="Chromosome"/>
</dbReference>
<keyword evidence="6" id="KW-0915">Sodium</keyword>
<reference evidence="13 14" key="2">
    <citation type="journal article" date="2012" name="Int. J. Syst. Evol. Microbiol.">
        <title>Magnetococcus marinus gen. nov., sp. nov., a marine, magnetotactic bacterium that represents a novel lineage (Magnetococcaceae fam. nov.; Magnetococcales ord. nov.) at the base of the Alphaproteobacteria.</title>
        <authorList>
            <person name="Bazylinski D.A."/>
            <person name="Williams T.J."/>
            <person name="Lefevre C.T."/>
            <person name="Berg R.J."/>
            <person name="Zhang C.L."/>
            <person name="Bowser S.S."/>
            <person name="Dean A.J."/>
            <person name="Beveridge T.J."/>
        </authorList>
    </citation>
    <scope>NUCLEOTIDE SEQUENCE [LARGE SCALE GENOMIC DNA]</scope>
    <source>
        <strain evidence="14">ATCC BAA-1437 / JCM 17883 / MC-1</strain>
    </source>
</reference>
<evidence type="ECO:0000256" key="3">
    <source>
        <dbReference type="ARBA" id="ARBA00022449"/>
    </source>
</evidence>
<dbReference type="GO" id="GO:0016020">
    <property type="term" value="C:membrane"/>
    <property type="evidence" value="ECO:0007669"/>
    <property type="project" value="UniProtKB-SubCell"/>
</dbReference>
<feature type="transmembrane region" description="Helical" evidence="11">
    <location>
        <begin position="367"/>
        <end position="387"/>
    </location>
</feature>
<feature type="transmembrane region" description="Helical" evidence="11">
    <location>
        <begin position="393"/>
        <end position="413"/>
    </location>
</feature>
<evidence type="ECO:0000313" key="13">
    <source>
        <dbReference type="EMBL" id="ABK45927.1"/>
    </source>
</evidence>
<evidence type="ECO:0000256" key="2">
    <source>
        <dbReference type="ARBA" id="ARBA00022448"/>
    </source>
</evidence>
<dbReference type="Pfam" id="PF03600">
    <property type="entry name" value="CitMHS"/>
    <property type="match status" value="2"/>
</dbReference>
<dbReference type="STRING" id="156889.Mmc1_3442"/>
<accession>A0LD84</accession>
<sequence length="465" mass="50840">MPPAWSVVGGSCPTLLLGSKDHIMVNKGVMAIVMVALGTLLGAGELWASDGTGGHLDLTHTMYGYLAILLFVVAYGLVMTEEYTKLRKSKPVLLAAGLIWVLIAAAYVSNHIPHVAEKAMRHNILEYAELFLFLLVAMTYINAMEERLVFESLRAWLVRAGYGFRKLFWLTGILAFFISPVADNLTTALLMCAVIMAVGRDNGKFVTLACINIVVGANAGGAFSPFGDITTLMVWQKGVVGFGEFFQLFLPSVTNFLVPALIMHFAVPNLKPASSNEVILIKRGGRRIVGLFLLTILTAVSFHSVLELPPVAGMMTGLAYLKIFSYYLNRTMNRGRKGQGLAGEPEAEEETYFDVFQKIARAEWDTLMFFYGVIMCVGGLGFIGYLTMLSHQMYGGMGPTMANVLVGVLSAVIDTRCSSFLRLTSEGKRAAVSSRRTLDQDSIETLHYLTGWPAAPALFYTFLQG</sequence>
<evidence type="ECO:0000256" key="7">
    <source>
        <dbReference type="ARBA" id="ARBA00023065"/>
    </source>
</evidence>
<keyword evidence="9" id="KW-0739">Sodium transport</keyword>
<feature type="transmembrane region" description="Helical" evidence="11">
    <location>
        <begin position="124"/>
        <end position="144"/>
    </location>
</feature>
<evidence type="ECO:0000313" key="14">
    <source>
        <dbReference type="Proteomes" id="UP000002586"/>
    </source>
</evidence>
<dbReference type="HOGENOM" id="CLU_029697_0_0_5"/>
<dbReference type="EMBL" id="CP000471">
    <property type="protein sequence ID" value="ABK45927.1"/>
    <property type="molecule type" value="Genomic_DNA"/>
</dbReference>
<feature type="transmembrane region" description="Helical" evidence="11">
    <location>
        <begin position="184"/>
        <end position="199"/>
    </location>
</feature>
<feature type="domain" description="Citrate transporter-like" evidence="12">
    <location>
        <begin position="359"/>
        <end position="415"/>
    </location>
</feature>
<feature type="transmembrane region" description="Helical" evidence="11">
    <location>
        <begin position="60"/>
        <end position="80"/>
    </location>
</feature>
<dbReference type="GO" id="GO:0015297">
    <property type="term" value="F:antiporter activity"/>
    <property type="evidence" value="ECO:0007669"/>
    <property type="project" value="UniProtKB-KW"/>
</dbReference>
<evidence type="ECO:0000256" key="4">
    <source>
        <dbReference type="ARBA" id="ARBA00022692"/>
    </source>
</evidence>
<dbReference type="InterPro" id="IPR004680">
    <property type="entry name" value="Cit_transptr-like_dom"/>
</dbReference>
<feature type="transmembrane region" description="Helical" evidence="11">
    <location>
        <begin position="311"/>
        <end position="328"/>
    </location>
</feature>
<evidence type="ECO:0000256" key="1">
    <source>
        <dbReference type="ARBA" id="ARBA00004141"/>
    </source>
</evidence>
<dbReference type="NCBIfam" id="NF038006">
    <property type="entry name" value="NhaD_1"/>
    <property type="match status" value="1"/>
</dbReference>
<keyword evidence="14" id="KW-1185">Reference proteome</keyword>
<feature type="transmembrane region" description="Helical" evidence="11">
    <location>
        <begin position="206"/>
        <end position="226"/>
    </location>
</feature>
<protein>
    <submittedName>
        <fullName evidence="13">Sodium/proton antiporter, NhaD family</fullName>
    </submittedName>
</protein>
<evidence type="ECO:0000256" key="6">
    <source>
        <dbReference type="ARBA" id="ARBA00023053"/>
    </source>
</evidence>
<keyword evidence="8 11" id="KW-0472">Membrane</keyword>
<name>A0LD84_MAGMM</name>
<comment type="subcellular location">
    <subcellularLocation>
        <location evidence="1">Membrane</location>
        <topology evidence="1">Multi-pass membrane protein</topology>
    </subcellularLocation>
</comment>
<evidence type="ECO:0000256" key="8">
    <source>
        <dbReference type="ARBA" id="ARBA00023136"/>
    </source>
</evidence>
<dbReference type="PANTHER" id="PTHR43269">
    <property type="entry name" value="SODIUM/PROTON ANTIPORTER 1-RELATED"/>
    <property type="match status" value="1"/>
</dbReference>
<comment type="similarity">
    <text evidence="10">Belongs to the NhaD Na(+)/H(+) (TC 2.A.62) antiporter family.</text>
</comment>
<evidence type="ECO:0000256" key="10">
    <source>
        <dbReference type="ARBA" id="ARBA00025753"/>
    </source>
</evidence>
<evidence type="ECO:0000256" key="11">
    <source>
        <dbReference type="SAM" id="Phobius"/>
    </source>
</evidence>
<dbReference type="InterPro" id="IPR045016">
    <property type="entry name" value="NhaD-like"/>
</dbReference>
<feature type="transmembrane region" description="Helical" evidence="11">
    <location>
        <begin position="92"/>
        <end position="112"/>
    </location>
</feature>
<evidence type="ECO:0000259" key="12">
    <source>
        <dbReference type="Pfam" id="PF03600"/>
    </source>
</evidence>
<keyword evidence="4 11" id="KW-0812">Transmembrane</keyword>
<dbReference type="KEGG" id="mgm:Mmc1_3442"/>
<organism evidence="13 14">
    <name type="scientific">Magnetococcus marinus (strain ATCC BAA-1437 / JCM 17883 / MC-1)</name>
    <dbReference type="NCBI Taxonomy" id="156889"/>
    <lineage>
        <taxon>Bacteria</taxon>
        <taxon>Pseudomonadati</taxon>
        <taxon>Pseudomonadota</taxon>
        <taxon>Magnetococcia</taxon>
        <taxon>Magnetococcales</taxon>
        <taxon>Magnetococcaceae</taxon>
        <taxon>Magnetococcus</taxon>
    </lineage>
</organism>
<keyword evidence="2" id="KW-0813">Transport</keyword>